<dbReference type="CDD" id="cd03801">
    <property type="entry name" value="GT4_PimA-like"/>
    <property type="match status" value="1"/>
</dbReference>
<dbReference type="InterPro" id="IPR028098">
    <property type="entry name" value="Glyco_trans_4-like_N"/>
</dbReference>
<dbReference type="RefSeq" id="WP_161901238.1">
    <property type="nucleotide sequence ID" value="NZ_MAEL01000015.1"/>
</dbReference>
<accession>A0ABQ6Z276</accession>
<evidence type="ECO:0000313" key="3">
    <source>
        <dbReference type="EMBL" id="KAF1305389.1"/>
    </source>
</evidence>
<comment type="caution">
    <text evidence="3">The sequence shown here is derived from an EMBL/GenBank/DDBJ whole genome shotgun (WGS) entry which is preliminary data.</text>
</comment>
<dbReference type="Proteomes" id="UP000782705">
    <property type="component" value="Unassembled WGS sequence"/>
</dbReference>
<organism evidence="3 4">
    <name type="scientific">Candidatus Enterococcus willemsii</name>
    <dbReference type="NCBI Taxonomy" id="1857215"/>
    <lineage>
        <taxon>Bacteria</taxon>
        <taxon>Bacillati</taxon>
        <taxon>Bacillota</taxon>
        <taxon>Bacilli</taxon>
        <taxon>Lactobacillales</taxon>
        <taxon>Enterococcaceae</taxon>
        <taxon>Enterococcus</taxon>
    </lineage>
</organism>
<evidence type="ECO:0000259" key="1">
    <source>
        <dbReference type="Pfam" id="PF00534"/>
    </source>
</evidence>
<dbReference type="Gene3D" id="3.40.50.2000">
    <property type="entry name" value="Glycogen Phosphorylase B"/>
    <property type="match status" value="2"/>
</dbReference>
<dbReference type="GO" id="GO:0016740">
    <property type="term" value="F:transferase activity"/>
    <property type="evidence" value="ECO:0007669"/>
    <property type="project" value="UniProtKB-KW"/>
</dbReference>
<dbReference type="InterPro" id="IPR001296">
    <property type="entry name" value="Glyco_trans_1"/>
</dbReference>
<name>A0ABQ6Z276_9ENTE</name>
<reference evidence="3 4" key="1">
    <citation type="submission" date="2016-06" db="EMBL/GenBank/DDBJ databases">
        <title>Four novel species of enterococci isolated from chicken manure.</title>
        <authorList>
            <person name="Van Tyne D."/>
        </authorList>
    </citation>
    <scope>NUCLEOTIDE SEQUENCE [LARGE SCALE GENOMIC DNA]</scope>
    <source>
        <strain evidence="3 4">CU12B</strain>
    </source>
</reference>
<protein>
    <submittedName>
        <fullName evidence="3">Glycosyl transferase family 1</fullName>
    </submittedName>
</protein>
<feature type="domain" description="Glycosyl transferase family 1" evidence="1">
    <location>
        <begin position="151"/>
        <end position="300"/>
    </location>
</feature>
<evidence type="ECO:0000313" key="4">
    <source>
        <dbReference type="Proteomes" id="UP000782705"/>
    </source>
</evidence>
<sequence>MKVLIYFESERLIKKSGIGRALEHQKEALTSVGIEYTLDPNCEDYDILHINTYGINSLSMVNQAKKRGKKVIYHAHSNGEDFKNSFVGSNQVATFYKKYLIKLYSEADRLIAPTIYAKEILESYGIEKPISVISNGIDLASFKPNQEKEKKFREYFKLEDSQKVVISVGLYFHRKGLLDFVEVARKFPQYTFIWFGHTPLYAVPKEIRQVVQGDHPDNVIFPGYIKGEIIEGAYSNADLFFFPSYEETEGIVLLEALASHQNVLVRDIPVYKGWLEKNKNVYMGQTNDEFQELIAAIIDKKVPDLTEAGFLVAQEKSIENVGLELEKVYQTVLTEKREGY</sequence>
<dbReference type="PANTHER" id="PTHR45947">
    <property type="entry name" value="SULFOQUINOVOSYL TRANSFERASE SQD2"/>
    <property type="match status" value="1"/>
</dbReference>
<proteinExistence type="predicted"/>
<dbReference type="InterPro" id="IPR050194">
    <property type="entry name" value="Glycosyltransferase_grp1"/>
</dbReference>
<dbReference type="Pfam" id="PF00534">
    <property type="entry name" value="Glycos_transf_1"/>
    <property type="match status" value="1"/>
</dbReference>
<keyword evidence="3" id="KW-0808">Transferase</keyword>
<feature type="domain" description="Glycosyltransferase subfamily 4-like N-terminal" evidence="2">
    <location>
        <begin position="43"/>
        <end position="140"/>
    </location>
</feature>
<keyword evidence="4" id="KW-1185">Reference proteome</keyword>
<dbReference type="SUPFAM" id="SSF53756">
    <property type="entry name" value="UDP-Glycosyltransferase/glycogen phosphorylase"/>
    <property type="match status" value="1"/>
</dbReference>
<dbReference type="Pfam" id="PF13439">
    <property type="entry name" value="Glyco_transf_4"/>
    <property type="match status" value="1"/>
</dbReference>
<dbReference type="PANTHER" id="PTHR45947:SF3">
    <property type="entry name" value="SULFOQUINOVOSYL TRANSFERASE SQD2"/>
    <property type="match status" value="1"/>
</dbReference>
<dbReference type="EMBL" id="MAEL01000015">
    <property type="protein sequence ID" value="KAF1305389.1"/>
    <property type="molecule type" value="Genomic_DNA"/>
</dbReference>
<gene>
    <name evidence="3" type="ORF">BAU17_02550</name>
</gene>
<evidence type="ECO:0000259" key="2">
    <source>
        <dbReference type="Pfam" id="PF13439"/>
    </source>
</evidence>